<proteinExistence type="predicted"/>
<dbReference type="AlphaFoldDB" id="A0A9P7NB66"/>
<dbReference type="PANTHER" id="PTHR42342:SF1">
    <property type="entry name" value="STATIONARY PHASE PROTEIN 5"/>
    <property type="match status" value="1"/>
</dbReference>
<dbReference type="OrthoDB" id="5415241at2759"/>
<comment type="caution">
    <text evidence="2">The sequence shown here is derived from an EMBL/GenBank/DDBJ whole genome shotgun (WGS) entry which is preliminary data.</text>
</comment>
<gene>
    <name evidence="2" type="ORF">E4U43_008166</name>
</gene>
<feature type="region of interest" description="Disordered" evidence="1">
    <location>
        <begin position="94"/>
        <end position="135"/>
    </location>
</feature>
<reference evidence="2" key="1">
    <citation type="journal article" date="2020" name="bioRxiv">
        <title>Whole genome comparisons of ergot fungi reveals the divergence and evolution of species within the genus Claviceps are the result of varying mechanisms driving genome evolution and host range expansion.</title>
        <authorList>
            <person name="Wyka S.A."/>
            <person name="Mondo S.J."/>
            <person name="Liu M."/>
            <person name="Dettman J."/>
            <person name="Nalam V."/>
            <person name="Broders K.D."/>
        </authorList>
    </citation>
    <scope>NUCLEOTIDE SEQUENCE</scope>
    <source>
        <strain evidence="2">CCC 602</strain>
    </source>
</reference>
<dbReference type="GO" id="GO:0070628">
    <property type="term" value="F:proteasome binding"/>
    <property type="evidence" value="ECO:0007669"/>
    <property type="project" value="InterPro"/>
</dbReference>
<sequence>MASQGATWVPAALRFLRIAATKTSTAVRTRLADVGRPFQRELQAIPVRSGYTGRQPIHPAARLKQQKREARWFSTVTTGNLNRAIRRFITTDRASSGPRFDRTKLPSSNTARRVTQFSGRAPFSNTLRPNLTGGAMPRSAGGYSLGGGGARYFSHTPAAPAQVVQNVSQAMRSFFLSGQKIRYDGVGPRGQHQYRAVSCLEDDAMNKLSAIPRWSPGAFIDFRLSPTITAMSPLAALMGRDSKSSDFSAEVATQATCLDTEGFLDILSADFGRALQDFTVVYSDLRRLSALGSLPIFMHKSDMIRVRFPGVDAVTVERLCDDLGIQRGLIGEDPAFQAAMGVSAALKFPFAPQSERAISSPGGSARSLEGSFLQDTASSLEDDFLAREAFTYELLDSPGVSDPEGYGTMSPPISSHAPGSDEYEGLEGIYRFWGEAERRLD</sequence>
<evidence type="ECO:0000313" key="2">
    <source>
        <dbReference type="EMBL" id="KAG6011703.1"/>
    </source>
</evidence>
<dbReference type="PANTHER" id="PTHR42342">
    <property type="entry name" value="STATIONARY PHASE PROTEIN 5"/>
    <property type="match status" value="1"/>
</dbReference>
<organism evidence="2 3">
    <name type="scientific">Claviceps pusilla</name>
    <dbReference type="NCBI Taxonomy" id="123648"/>
    <lineage>
        <taxon>Eukaryota</taxon>
        <taxon>Fungi</taxon>
        <taxon>Dikarya</taxon>
        <taxon>Ascomycota</taxon>
        <taxon>Pezizomycotina</taxon>
        <taxon>Sordariomycetes</taxon>
        <taxon>Hypocreomycetidae</taxon>
        <taxon>Hypocreales</taxon>
        <taxon>Clavicipitaceae</taxon>
        <taxon>Claviceps</taxon>
    </lineage>
</organism>
<accession>A0A9P7NB66</accession>
<dbReference type="InterPro" id="IPR038816">
    <property type="entry name" value="Stationary_phase_5"/>
</dbReference>
<protein>
    <recommendedName>
        <fullName evidence="4">Casein kinase II beta 2 subunit</fullName>
    </recommendedName>
</protein>
<feature type="compositionally biased region" description="Polar residues" evidence="1">
    <location>
        <begin position="105"/>
        <end position="129"/>
    </location>
</feature>
<keyword evidence="3" id="KW-1185">Reference proteome</keyword>
<feature type="region of interest" description="Disordered" evidence="1">
    <location>
        <begin position="396"/>
        <end position="421"/>
    </location>
</feature>
<evidence type="ECO:0008006" key="4">
    <source>
        <dbReference type="Google" id="ProtNLM"/>
    </source>
</evidence>
<dbReference type="EMBL" id="SRPW01000841">
    <property type="protein sequence ID" value="KAG6011703.1"/>
    <property type="molecule type" value="Genomic_DNA"/>
</dbReference>
<evidence type="ECO:0000256" key="1">
    <source>
        <dbReference type="SAM" id="MobiDB-lite"/>
    </source>
</evidence>
<dbReference type="GO" id="GO:0043248">
    <property type="term" value="P:proteasome assembly"/>
    <property type="evidence" value="ECO:0007669"/>
    <property type="project" value="TreeGrafter"/>
</dbReference>
<evidence type="ECO:0000313" key="3">
    <source>
        <dbReference type="Proteomes" id="UP000748025"/>
    </source>
</evidence>
<dbReference type="Proteomes" id="UP000748025">
    <property type="component" value="Unassembled WGS sequence"/>
</dbReference>
<name>A0A9P7NB66_9HYPO</name>